<sequence>MDPFAAEPEFFTVRELAEFLRVKERKVYDLAEKGSVPCTRATGKLLFPRRAIRAWIAASSDGVPGGMDRPNTFLGSHDPLLERALRDCRSGMATLFDSSLDGLRRFAAGEGIATGLHIYDAALDQWNIPFAKRYCADANAVLVGWAKRQRGLVFRKEAGDIRGMEDLIGKRVVRRQAEAGTEAIFEFHLQSSLVESESFESIGPVHSEQDAVLAVLQGRADVCFGLRSVSEPYGLGFSPVTVEHFDLLVDRAAWFDEPMQTFMQHCGTSSFKALATSAGGYDMAPLGVVRWNA</sequence>
<evidence type="ECO:0000313" key="3">
    <source>
        <dbReference type="EMBL" id="SFA99310.1"/>
    </source>
</evidence>
<reference evidence="3 4" key="1">
    <citation type="submission" date="2016-10" db="EMBL/GenBank/DDBJ databases">
        <authorList>
            <person name="de Groot N.N."/>
        </authorList>
    </citation>
    <scope>NUCLEOTIDE SEQUENCE [LARGE SCALE GENOMIC DNA]</scope>
    <source>
        <strain evidence="3 4">DSM 29316</strain>
    </source>
</reference>
<dbReference type="PANTHER" id="PTHR38431:SF1">
    <property type="entry name" value="BLL2305 PROTEIN"/>
    <property type="match status" value="1"/>
</dbReference>
<dbReference type="InterPro" id="IPR010093">
    <property type="entry name" value="SinI_DNA-bd"/>
</dbReference>
<evidence type="ECO:0000259" key="2">
    <source>
        <dbReference type="Pfam" id="PF12728"/>
    </source>
</evidence>
<feature type="domain" description="Helix-turn-helix" evidence="2">
    <location>
        <begin position="10"/>
        <end position="58"/>
    </location>
</feature>
<accession>A0A1I0XG79</accession>
<evidence type="ECO:0000259" key="1">
    <source>
        <dbReference type="Pfam" id="PF12727"/>
    </source>
</evidence>
<dbReference type="STRING" id="871651.SAMN05421688_2180"/>
<keyword evidence="4" id="KW-1185">Reference proteome</keyword>
<feature type="domain" description="PBP" evidence="1">
    <location>
        <begin position="91"/>
        <end position="264"/>
    </location>
</feature>
<dbReference type="OrthoDB" id="9805928at2"/>
<protein>
    <submittedName>
        <fullName evidence="3">DNA binding domain-containing protein, excisionase family</fullName>
    </submittedName>
</protein>
<dbReference type="NCBIfam" id="TIGR01764">
    <property type="entry name" value="excise"/>
    <property type="match status" value="1"/>
</dbReference>
<dbReference type="Proteomes" id="UP000198796">
    <property type="component" value="Unassembled WGS sequence"/>
</dbReference>
<dbReference type="Gene3D" id="3.40.190.10">
    <property type="entry name" value="Periplasmic binding protein-like II"/>
    <property type="match status" value="1"/>
</dbReference>
<dbReference type="AlphaFoldDB" id="A0A1I0XG79"/>
<gene>
    <name evidence="3" type="ORF">SAMN05421688_2180</name>
</gene>
<dbReference type="InterPro" id="IPR041657">
    <property type="entry name" value="HTH_17"/>
</dbReference>
<dbReference type="EMBL" id="FOJU01000003">
    <property type="protein sequence ID" value="SFA99310.1"/>
    <property type="molecule type" value="Genomic_DNA"/>
</dbReference>
<organism evidence="3 4">
    <name type="scientific">Poseidonocella pacifica</name>
    <dbReference type="NCBI Taxonomy" id="871651"/>
    <lineage>
        <taxon>Bacteria</taxon>
        <taxon>Pseudomonadati</taxon>
        <taxon>Pseudomonadota</taxon>
        <taxon>Alphaproteobacteria</taxon>
        <taxon>Rhodobacterales</taxon>
        <taxon>Roseobacteraceae</taxon>
        <taxon>Poseidonocella</taxon>
    </lineage>
</organism>
<dbReference type="InterPro" id="IPR024370">
    <property type="entry name" value="PBP_domain"/>
</dbReference>
<dbReference type="Pfam" id="PF12727">
    <property type="entry name" value="PBP_like"/>
    <property type="match status" value="1"/>
</dbReference>
<dbReference type="Pfam" id="PF12728">
    <property type="entry name" value="HTH_17"/>
    <property type="match status" value="1"/>
</dbReference>
<dbReference type="GO" id="GO:0003677">
    <property type="term" value="F:DNA binding"/>
    <property type="evidence" value="ECO:0007669"/>
    <property type="project" value="InterPro"/>
</dbReference>
<proteinExistence type="predicted"/>
<dbReference type="PANTHER" id="PTHR38431">
    <property type="entry name" value="BLL2305 PROTEIN"/>
    <property type="match status" value="1"/>
</dbReference>
<evidence type="ECO:0000313" key="4">
    <source>
        <dbReference type="Proteomes" id="UP000198796"/>
    </source>
</evidence>
<dbReference type="RefSeq" id="WP_092064427.1">
    <property type="nucleotide sequence ID" value="NZ_FOJU01000003.1"/>
</dbReference>
<name>A0A1I0XG79_9RHOB</name>